<dbReference type="PROSITE" id="PS50213">
    <property type="entry name" value="FAS1"/>
    <property type="match status" value="1"/>
</dbReference>
<accession>A0A6A6UPX5</accession>
<reference evidence="3" key="1">
    <citation type="journal article" date="2020" name="Stud. Mycol.">
        <title>101 Dothideomycetes genomes: a test case for predicting lifestyles and emergence of pathogens.</title>
        <authorList>
            <person name="Haridas S."/>
            <person name="Albert R."/>
            <person name="Binder M."/>
            <person name="Bloem J."/>
            <person name="Labutti K."/>
            <person name="Salamov A."/>
            <person name="Andreopoulos B."/>
            <person name="Baker S."/>
            <person name="Barry K."/>
            <person name="Bills G."/>
            <person name="Bluhm B."/>
            <person name="Cannon C."/>
            <person name="Castanera R."/>
            <person name="Culley D."/>
            <person name="Daum C."/>
            <person name="Ezra D."/>
            <person name="Gonzalez J."/>
            <person name="Henrissat B."/>
            <person name="Kuo A."/>
            <person name="Liang C."/>
            <person name="Lipzen A."/>
            <person name="Lutzoni F."/>
            <person name="Magnuson J."/>
            <person name="Mondo S."/>
            <person name="Nolan M."/>
            <person name="Ohm R."/>
            <person name="Pangilinan J."/>
            <person name="Park H.-J."/>
            <person name="Ramirez L."/>
            <person name="Alfaro M."/>
            <person name="Sun H."/>
            <person name="Tritt A."/>
            <person name="Yoshinaga Y."/>
            <person name="Zwiers L.-H."/>
            <person name="Turgeon B."/>
            <person name="Goodwin S."/>
            <person name="Spatafora J."/>
            <person name="Crous P."/>
            <person name="Grigoriev I."/>
        </authorList>
    </citation>
    <scope>NUCLEOTIDE SEQUENCE</scope>
    <source>
        <strain evidence="3">CBS 115976</strain>
    </source>
</reference>
<keyword evidence="1" id="KW-0732">Signal</keyword>
<evidence type="ECO:0000259" key="2">
    <source>
        <dbReference type="PROSITE" id="PS50213"/>
    </source>
</evidence>
<gene>
    <name evidence="3" type="ORF">BT63DRAFT_435469</name>
</gene>
<dbReference type="EMBL" id="MU004230">
    <property type="protein sequence ID" value="KAF2674339.1"/>
    <property type="molecule type" value="Genomic_DNA"/>
</dbReference>
<dbReference type="OrthoDB" id="5551751at2759"/>
<dbReference type="PANTHER" id="PTHR28156">
    <property type="entry name" value="FAS1 DOMAIN-CONTAINING PROTEIN YDR262W"/>
    <property type="match status" value="1"/>
</dbReference>
<dbReference type="SUPFAM" id="SSF82153">
    <property type="entry name" value="FAS1 domain"/>
    <property type="match status" value="1"/>
</dbReference>
<keyword evidence="4" id="KW-1185">Reference proteome</keyword>
<protein>
    <submittedName>
        <fullName evidence="3">FAS1 domain-containing protein</fullName>
    </submittedName>
</protein>
<dbReference type="InterPro" id="IPR000782">
    <property type="entry name" value="FAS1_domain"/>
</dbReference>
<dbReference type="InterPro" id="IPR040200">
    <property type="entry name" value="Mug57-like"/>
</dbReference>
<proteinExistence type="predicted"/>
<feature type="domain" description="FAS1" evidence="2">
    <location>
        <begin position="38"/>
        <end position="185"/>
    </location>
</feature>
<sequence length="187" mass="20567">MRVLSSRGTLFISVLPVSKAQLIVPAIFPAQFPMDSPDSTLADRIPRENRIQIFSSLLRDVDSAWGQLSDPAKYCVVLAPTNPALHALPSKPWKEGPDVEAYGEQAYEGEAGITRANNNLKSFVERHVVLAKDWREGQKAKTISGLEVWWEQKDSSKVIQPGDIKVVATADEASNGEVWILDSVVGK</sequence>
<dbReference type="InterPro" id="IPR036378">
    <property type="entry name" value="FAS1_dom_sf"/>
</dbReference>
<dbReference type="Proteomes" id="UP000799302">
    <property type="component" value="Unassembled WGS sequence"/>
</dbReference>
<evidence type="ECO:0000313" key="4">
    <source>
        <dbReference type="Proteomes" id="UP000799302"/>
    </source>
</evidence>
<dbReference type="PANTHER" id="PTHR28156:SF1">
    <property type="entry name" value="FAS1 DOMAIN-CONTAINING PROTEIN YDR262W"/>
    <property type="match status" value="1"/>
</dbReference>
<dbReference type="Gene3D" id="2.30.180.10">
    <property type="entry name" value="FAS1 domain"/>
    <property type="match status" value="1"/>
</dbReference>
<evidence type="ECO:0000256" key="1">
    <source>
        <dbReference type="ARBA" id="ARBA00022729"/>
    </source>
</evidence>
<dbReference type="AlphaFoldDB" id="A0A6A6UPX5"/>
<organism evidence="3 4">
    <name type="scientific">Microthyrium microscopicum</name>
    <dbReference type="NCBI Taxonomy" id="703497"/>
    <lineage>
        <taxon>Eukaryota</taxon>
        <taxon>Fungi</taxon>
        <taxon>Dikarya</taxon>
        <taxon>Ascomycota</taxon>
        <taxon>Pezizomycotina</taxon>
        <taxon>Dothideomycetes</taxon>
        <taxon>Dothideomycetes incertae sedis</taxon>
        <taxon>Microthyriales</taxon>
        <taxon>Microthyriaceae</taxon>
        <taxon>Microthyrium</taxon>
    </lineage>
</organism>
<dbReference type="Pfam" id="PF02469">
    <property type="entry name" value="Fasciclin"/>
    <property type="match status" value="1"/>
</dbReference>
<name>A0A6A6UPX5_9PEZI</name>
<evidence type="ECO:0000313" key="3">
    <source>
        <dbReference type="EMBL" id="KAF2674339.1"/>
    </source>
</evidence>